<keyword evidence="2" id="KW-1185">Reference proteome</keyword>
<feature type="compositionally biased region" description="Polar residues" evidence="1">
    <location>
        <begin position="192"/>
        <end position="202"/>
    </location>
</feature>
<feature type="region of interest" description="Disordered" evidence="1">
    <location>
        <begin position="374"/>
        <end position="440"/>
    </location>
</feature>
<feature type="compositionally biased region" description="Polar residues" evidence="1">
    <location>
        <begin position="374"/>
        <end position="389"/>
    </location>
</feature>
<evidence type="ECO:0000313" key="3">
    <source>
        <dbReference type="WBParaSite" id="jg11564"/>
    </source>
</evidence>
<reference evidence="3" key="1">
    <citation type="submission" date="2022-11" db="UniProtKB">
        <authorList>
            <consortium name="WormBaseParasite"/>
        </authorList>
    </citation>
    <scope>IDENTIFICATION</scope>
</reference>
<feature type="compositionally biased region" description="Basic residues" evidence="1">
    <location>
        <begin position="338"/>
        <end position="350"/>
    </location>
</feature>
<evidence type="ECO:0000313" key="2">
    <source>
        <dbReference type="Proteomes" id="UP000887574"/>
    </source>
</evidence>
<evidence type="ECO:0000256" key="1">
    <source>
        <dbReference type="SAM" id="MobiDB-lite"/>
    </source>
</evidence>
<proteinExistence type="predicted"/>
<feature type="compositionally biased region" description="Low complexity" evidence="1">
    <location>
        <begin position="390"/>
        <end position="422"/>
    </location>
</feature>
<protein>
    <submittedName>
        <fullName evidence="3">Uncharacterized protein</fullName>
    </submittedName>
</protein>
<dbReference type="Proteomes" id="UP000887574">
    <property type="component" value="Unplaced"/>
</dbReference>
<feature type="compositionally biased region" description="Polar residues" evidence="1">
    <location>
        <begin position="210"/>
        <end position="227"/>
    </location>
</feature>
<feature type="region of interest" description="Disordered" evidence="1">
    <location>
        <begin position="670"/>
        <end position="689"/>
    </location>
</feature>
<feature type="region of interest" description="Disordered" evidence="1">
    <location>
        <begin position="338"/>
        <end position="360"/>
    </location>
</feature>
<name>A0A915CQY5_9BILA</name>
<accession>A0A915CQY5</accession>
<feature type="compositionally biased region" description="Basic and acidic residues" evidence="1">
    <location>
        <begin position="295"/>
        <end position="319"/>
    </location>
</feature>
<sequence>MAGRTSQPMLSFAKVVSGVDSGALPSQQQQLQQNSLAHNGFLADEQQNTDNNSADDKGIAKPKANNAVKSRSDQQPVGSRRRRNRITSGGGGSAECRGVAACSSASHQRLFKQPRKESMGTSTTVKTETGTDEDSNGNSKRPVKSNEASVPAVCKPVANPKPVESPKIQTSTANTTPESITEPAVQKPNDENWPSLNSTSVPESGADSPDPTSQKSVAQPNVPSSPNAPCPETQVEKENEIVSPGRSQKVPKNNWKKFEIEVDYAGGGRDVQSKRQNGIAKSRKSHNRNGPAPGPRDHAPAQHKDRAPAASADAKEQQPVDKNVGCLCLRKIIARNRPHTTPLMRRRPRNKTTGTLTIPPTATTISILVLKKQPATNSPPSTDQQSSGTVDVSNSNQSSNTVNHQPAVNNNMSSSASNTVTARPPPARNSLGGGPVGHNNQQYMLNAGAIGNNNRHSTVLAVTDQLDNSATWRMAHQLQGNGHPPPQQIVSNNGGIRPVGGRTYKAGGGNGQWVDEDPITRTTGTRPAIMEGCRTFWSEHGQQHISAQPQCGLSSITTIWRDGLQANKKFEENQAQTSAGSEKNTKAYYQRNDRCKVARNPHAPPPLSMAQRKARGPLPDWTKLSTLSTMPCRQFLHLIPRWNCGPQLFATHPAALGIGLPQPIYSQSAASSGWSTSPTPGPAISQPNGGGSRFSFSPRFCRLFVPDLHGASHPYCSAFSQ</sequence>
<feature type="compositionally biased region" description="Polar residues" evidence="1">
    <location>
        <begin position="67"/>
        <end position="77"/>
    </location>
</feature>
<feature type="region of interest" description="Disordered" evidence="1">
    <location>
        <begin position="504"/>
        <end position="524"/>
    </location>
</feature>
<dbReference type="AlphaFoldDB" id="A0A915CQY5"/>
<organism evidence="2 3">
    <name type="scientific">Ditylenchus dipsaci</name>
    <dbReference type="NCBI Taxonomy" id="166011"/>
    <lineage>
        <taxon>Eukaryota</taxon>
        <taxon>Metazoa</taxon>
        <taxon>Ecdysozoa</taxon>
        <taxon>Nematoda</taxon>
        <taxon>Chromadorea</taxon>
        <taxon>Rhabditida</taxon>
        <taxon>Tylenchina</taxon>
        <taxon>Tylenchomorpha</taxon>
        <taxon>Sphaerularioidea</taxon>
        <taxon>Anguinidae</taxon>
        <taxon>Anguininae</taxon>
        <taxon>Ditylenchus</taxon>
    </lineage>
</organism>
<dbReference type="WBParaSite" id="jg11564">
    <property type="protein sequence ID" value="jg11564"/>
    <property type="gene ID" value="jg11564"/>
</dbReference>
<feature type="compositionally biased region" description="Polar residues" evidence="1">
    <location>
        <begin position="167"/>
        <end position="179"/>
    </location>
</feature>
<feature type="region of interest" description="Disordered" evidence="1">
    <location>
        <begin position="20"/>
        <end position="319"/>
    </location>
</feature>